<accession>A0A4E9EER0</accession>
<proteinExistence type="predicted"/>
<dbReference type="GO" id="GO:0007155">
    <property type="term" value="P:cell adhesion"/>
    <property type="evidence" value="ECO:0007669"/>
    <property type="project" value="InterPro"/>
</dbReference>
<protein>
    <recommendedName>
        <fullName evidence="3">H-type lectin domain-containing protein</fullName>
    </recommendedName>
</protein>
<reference evidence="4" key="1">
    <citation type="submission" date="2019-04" db="EMBL/GenBank/DDBJ databases">
        <authorList>
            <person name="Melise S."/>
            <person name="Noan J."/>
            <person name="Okalmin O."/>
        </authorList>
    </citation>
    <scope>NUCLEOTIDE SEQUENCE</scope>
    <source>
        <strain evidence="4">FN9</strain>
    </source>
</reference>
<dbReference type="SUPFAM" id="SSF141086">
    <property type="entry name" value="Agglutinin HPA-like"/>
    <property type="match status" value="3"/>
</dbReference>
<evidence type="ECO:0000256" key="2">
    <source>
        <dbReference type="SAM" id="MobiDB-lite"/>
    </source>
</evidence>
<dbReference type="InterPro" id="IPR019019">
    <property type="entry name" value="H-type_lectin_domain"/>
</dbReference>
<evidence type="ECO:0000313" key="4">
    <source>
        <dbReference type="EMBL" id="VIO61198.1"/>
    </source>
</evidence>
<dbReference type="InterPro" id="IPR037221">
    <property type="entry name" value="H-type_lectin_dom_sf"/>
</dbReference>
<feature type="compositionally biased region" description="Polar residues" evidence="2">
    <location>
        <begin position="66"/>
        <end position="75"/>
    </location>
</feature>
<feature type="region of interest" description="Disordered" evidence="2">
    <location>
        <begin position="66"/>
        <end position="89"/>
    </location>
</feature>
<evidence type="ECO:0000259" key="3">
    <source>
        <dbReference type="Pfam" id="PF09458"/>
    </source>
</evidence>
<feature type="domain" description="H-type lectin" evidence="3">
    <location>
        <begin position="884"/>
        <end position="948"/>
    </location>
</feature>
<feature type="region of interest" description="Disordered" evidence="2">
    <location>
        <begin position="750"/>
        <end position="772"/>
    </location>
</feature>
<dbReference type="EMBL" id="CAAKMV010000152">
    <property type="protein sequence ID" value="VIO61198.1"/>
    <property type="molecule type" value="Genomic_DNA"/>
</dbReference>
<keyword evidence="1" id="KW-0175">Coiled coil</keyword>
<dbReference type="AlphaFoldDB" id="A0A4E9EER0"/>
<dbReference type="GO" id="GO:0030246">
    <property type="term" value="F:carbohydrate binding"/>
    <property type="evidence" value="ECO:0007669"/>
    <property type="project" value="InterPro"/>
</dbReference>
<sequence>MALRLAPYNNGMRLGKHDNLCLQPFNSYTQQICVDDAVVTDPDRIDNPVTNDGFTMRDLRFAISGAHTTHSPSSEESGETVLVSPAGEENNDSTALAARSFTFQFQQRAEQIKKLIEDINAYETELEDVSKAETAEHRKKAQILETKRIKLSKLKTLEVTEALKSAESKGLAEELANRGRSQVVTYTSRFVSKLSEVTDEMNISGSLSIKYGAIGGSGKGSFIDSDKFKESDLNFFISVKVINQSINIKDALIFQALPSVDDTNFVDVFGDCFISGFLEGGEFNALVSMKVLNKDKKTEIEAEAKVAMTIGPVELEAEAKVKVAKNNIQANTETTIQVGWSGGGSIKPSMDEPWSIDTLMQTAARFPDLVAKTPQRTYAILTKYEALRSFMALKPETLLPIMYENAAIYTNALLDAYMDYKNIYRNISSDLFDIDAGTKKFDKPMDSGTLADNTTLTKVDDESKFSASYKGMELGRRACRFQMMKIVTEVDLVTSKPKLATDETRGEQFQSPVSFRERLPKVVLERTPRKLQLFGDEEQTYHPLLEGASGSKEEADKVASLVADKNDISEHLRLAPPIGSDEGTLFCNLDFVKPTFALLQIIVEISDRGVVSGMRTRYSNGLVTNLGAVGSGKQVTLNLHPEDGEKVVACSIEVGRPTDEANAKERVTAVRLYTNRGPDLMGQADNWQASVEGKGQRGNTSFEGLTLKHYDPLLAGGHVKGFWGRSINTSTSGKRTGLYRLGPIWGDTQDNSVGAAGLESGDENEQDRPKTGGVRALDIGWKMETNMARSTTVRFEKSLASTPRVIYGLRQFDIISPHGPNIAVETLNLGKEGFDLKLQSWNSIVFNTEANWLTLPNNSNINFQYGELDSSELPGRVPTQNASFRVYFAKPYKTEPKVQCWFTSIVQPKGWRSLRCTVSNITRTACTVNMETWAGRQFDRAKVMWLAWDSEYDGKNVRSGTNFFKKDTPIQDYPWYNGSFAKQPVAFGAICHIDFPEQGTNLRCYTNVIEATKDRLKWQAGTWADTTMDTTGMVWIGMD</sequence>
<dbReference type="Gene3D" id="2.60.40.2080">
    <property type="match status" value="3"/>
</dbReference>
<feature type="domain" description="H-type lectin" evidence="3">
    <location>
        <begin position="790"/>
        <end position="853"/>
    </location>
</feature>
<organism evidence="4">
    <name type="scientific">Gibberella zeae</name>
    <name type="common">Wheat head blight fungus</name>
    <name type="synonym">Fusarium graminearum</name>
    <dbReference type="NCBI Taxonomy" id="5518"/>
    <lineage>
        <taxon>Eukaryota</taxon>
        <taxon>Fungi</taxon>
        <taxon>Dikarya</taxon>
        <taxon>Ascomycota</taxon>
        <taxon>Pezizomycotina</taxon>
        <taxon>Sordariomycetes</taxon>
        <taxon>Hypocreomycetidae</taxon>
        <taxon>Hypocreales</taxon>
        <taxon>Nectriaceae</taxon>
        <taxon>Fusarium</taxon>
    </lineage>
</organism>
<dbReference type="Pfam" id="PF09458">
    <property type="entry name" value="H_lectin"/>
    <property type="match status" value="2"/>
</dbReference>
<gene>
    <name evidence="4" type="ORF">FUG_LOCUS431330</name>
</gene>
<evidence type="ECO:0000256" key="1">
    <source>
        <dbReference type="SAM" id="Coils"/>
    </source>
</evidence>
<feature type="coiled-coil region" evidence="1">
    <location>
        <begin position="105"/>
        <end position="132"/>
    </location>
</feature>
<name>A0A4E9EER0_GIBZA</name>